<organism evidence="1 2">
    <name type="scientific">Candidatus Nomurabacteria bacterium GW2011_GWC2_42_20</name>
    <dbReference type="NCBI Taxonomy" id="1618756"/>
    <lineage>
        <taxon>Bacteria</taxon>
        <taxon>Candidatus Nomuraibacteriota</taxon>
    </lineage>
</organism>
<reference evidence="1 2" key="1">
    <citation type="journal article" date="2015" name="Nature">
        <title>rRNA introns, odd ribosomes, and small enigmatic genomes across a large radiation of phyla.</title>
        <authorList>
            <person name="Brown C.T."/>
            <person name="Hug L.A."/>
            <person name="Thomas B.C."/>
            <person name="Sharon I."/>
            <person name="Castelle C.J."/>
            <person name="Singh A."/>
            <person name="Wilkins M.J."/>
            <person name="Williams K.H."/>
            <person name="Banfield J.F."/>
        </authorList>
    </citation>
    <scope>NUCLEOTIDE SEQUENCE [LARGE SCALE GENOMIC DNA]</scope>
</reference>
<dbReference type="Proteomes" id="UP000034704">
    <property type="component" value="Unassembled WGS sequence"/>
</dbReference>
<protein>
    <submittedName>
        <fullName evidence="1">Uncharacterized protein</fullName>
    </submittedName>
</protein>
<accession>A0A0G0ZF09</accession>
<name>A0A0G0ZF09_9BACT</name>
<dbReference type="EMBL" id="LCDG01000009">
    <property type="protein sequence ID" value="KKS47264.1"/>
    <property type="molecule type" value="Genomic_DNA"/>
</dbReference>
<evidence type="ECO:0000313" key="1">
    <source>
        <dbReference type="EMBL" id="KKS47264.1"/>
    </source>
</evidence>
<dbReference type="STRING" id="1618756.UV12_C0009G0003"/>
<dbReference type="AlphaFoldDB" id="A0A0G0ZF09"/>
<comment type="caution">
    <text evidence="1">The sequence shown here is derived from an EMBL/GenBank/DDBJ whole genome shotgun (WGS) entry which is preliminary data.</text>
</comment>
<gene>
    <name evidence="1" type="ORF">UV12_C0009G0003</name>
</gene>
<evidence type="ECO:0000313" key="2">
    <source>
        <dbReference type="Proteomes" id="UP000034704"/>
    </source>
</evidence>
<proteinExistence type="predicted"/>
<sequence>MEKNKSLLQRLVEYFGAQKKTTKSEPNVPLEYINAVTKLARKRKDQRFLNDGNNFAKLVAWLMISSVRPMDEILIYSKALTQPFYSTILRASCLLDSKPVFRVVLDDKEGIEVIKKLPEDVQSRIDCRLAATPEGSHMLLTPVAFRAEAKSCHDELFVICNFYEPEVVQALKTRFERIWANSAPCQVI</sequence>